<evidence type="ECO:0008006" key="8">
    <source>
        <dbReference type="Google" id="ProtNLM"/>
    </source>
</evidence>
<dbReference type="GeneID" id="92940633"/>
<keyword evidence="6" id="KW-1185">Reference proteome</keyword>
<dbReference type="AlphaFoldDB" id="A0A7X5PAZ6"/>
<dbReference type="RefSeq" id="WP_032883748.1">
    <property type="nucleotide sequence ID" value="NZ_CBCRVC010000012.1"/>
</dbReference>
<evidence type="ECO:0000256" key="1">
    <source>
        <dbReference type="SAM" id="Phobius"/>
    </source>
</evidence>
<evidence type="ECO:0000313" key="2">
    <source>
        <dbReference type="EMBL" id="AKC60952.1"/>
    </source>
</evidence>
<dbReference type="Proteomes" id="UP000033052">
    <property type="component" value="Chromosome"/>
</dbReference>
<evidence type="ECO:0000313" key="6">
    <source>
        <dbReference type="Proteomes" id="UP000223854"/>
    </source>
</evidence>
<evidence type="ECO:0000313" key="5">
    <source>
        <dbReference type="Proteomes" id="UP000033052"/>
    </source>
</evidence>
<accession>A0A7X5PAZ6</accession>
<name>A0A7X5PAZ6_CLOSG</name>
<dbReference type="EMBL" id="PDLH01000007">
    <property type="protein sequence ID" value="PHH01786.1"/>
    <property type="molecule type" value="Genomic_DNA"/>
</dbReference>
<organism evidence="3 7">
    <name type="scientific">Clostridium sporogenes</name>
    <dbReference type="NCBI Taxonomy" id="1509"/>
    <lineage>
        <taxon>Bacteria</taxon>
        <taxon>Bacillati</taxon>
        <taxon>Bacillota</taxon>
        <taxon>Clostridia</taxon>
        <taxon>Eubacteriales</taxon>
        <taxon>Clostridiaceae</taxon>
        <taxon>Clostridium</taxon>
    </lineage>
</organism>
<feature type="transmembrane region" description="Helical" evidence="1">
    <location>
        <begin position="81"/>
        <end position="97"/>
    </location>
</feature>
<dbReference type="Proteomes" id="UP000223854">
    <property type="component" value="Unassembled WGS sequence"/>
</dbReference>
<evidence type="ECO:0000313" key="3">
    <source>
        <dbReference type="EMBL" id="NFR62468.1"/>
    </source>
</evidence>
<sequence length="174" mass="20124">MKTTHLKSSNIAKGGIFTAISFLLIYLSTILPVNKLSLLATASAIIPIAIISTNIKNGFLVYLSTSILSSIVVGISRSSVIFYIIFFGLYGIIKYYIENLNRLYIEIILKFLFFNICLIILFFIYKLFFQGIPIINKYMYIYFIVAQIAFIAFDYILTLFIFYIDKHFIKNIRR</sequence>
<dbReference type="EMBL" id="SXCS01000007">
    <property type="protein sequence ID" value="NFR62468.1"/>
    <property type="molecule type" value="Genomic_DNA"/>
</dbReference>
<keyword evidence="1" id="KW-1133">Transmembrane helix</keyword>
<dbReference type="Proteomes" id="UP000486601">
    <property type="component" value="Unassembled WGS sequence"/>
</dbReference>
<dbReference type="EMBL" id="CP009225">
    <property type="protein sequence ID" value="AKC60952.1"/>
    <property type="molecule type" value="Genomic_DNA"/>
</dbReference>
<reference evidence="2 5" key="2">
    <citation type="journal article" date="2015" name="PLoS ONE">
        <title>A universal mariner transposon system for forward genetic studies in the genus clostridium.</title>
        <authorList>
            <person name="Zhang Y."/>
            <person name="Grosse-Honebrink A."/>
            <person name="Minton N.P."/>
        </authorList>
    </citation>
    <scope>NUCLEOTIDE SEQUENCE [LARGE SCALE GENOMIC DNA]</scope>
    <source>
        <strain evidence="2 5">NCIMB 10696</strain>
    </source>
</reference>
<feature type="transmembrane region" description="Helical" evidence="1">
    <location>
        <begin position="12"/>
        <end position="30"/>
    </location>
</feature>
<reference evidence="3 7" key="4">
    <citation type="submission" date="2019-04" db="EMBL/GenBank/DDBJ databases">
        <title>Genome sequencing of Clostridium botulinum Groups I-IV and Clostridium butyricum.</title>
        <authorList>
            <person name="Brunt J."/>
            <person name="Van Vliet A.H.M."/>
            <person name="Stringer S.C."/>
            <person name="Carter A.T."/>
            <person name="Peck M.W."/>
        </authorList>
    </citation>
    <scope>NUCLEOTIDE SEQUENCE [LARGE SCALE GENOMIC DNA]</scope>
    <source>
        <strain evidence="3 7">IFR 18/108</strain>
    </source>
</reference>
<reference evidence="2" key="1">
    <citation type="submission" date="2014-08" db="EMBL/GenBank/DDBJ databases">
        <authorList>
            <person name="Kubiak A."/>
            <person name="Poehlein A."/>
            <person name="Daniel R."/>
            <person name="Minton N.P."/>
        </authorList>
    </citation>
    <scope>NUCLEOTIDE SEQUENCE</scope>
    <source>
        <strain evidence="2">NCIMB 10696</strain>
    </source>
</reference>
<proteinExistence type="predicted"/>
<gene>
    <name evidence="2" type="ORF">CLSPO_c02210</name>
    <name evidence="4" type="ORF">CRX47_18890</name>
    <name evidence="3" type="ORF">FDF70_13470</name>
</gene>
<feature type="transmembrane region" description="Helical" evidence="1">
    <location>
        <begin position="109"/>
        <end position="128"/>
    </location>
</feature>
<keyword evidence="1" id="KW-0472">Membrane</keyword>
<feature type="transmembrane region" description="Helical" evidence="1">
    <location>
        <begin position="140"/>
        <end position="164"/>
    </location>
</feature>
<feature type="transmembrane region" description="Helical" evidence="1">
    <location>
        <begin position="36"/>
        <end position="52"/>
    </location>
</feature>
<reference evidence="4 6" key="3">
    <citation type="submission" date="2017-09" db="EMBL/GenBank/DDBJ databases">
        <title>FDA dAtabase for Regulatory Grade micrObial Sequences (FDA-ARGOS): Supporting development and validation of Infectious Disease Dx tests.</title>
        <authorList>
            <person name="Kerrigan L."/>
            <person name="Long C."/>
            <person name="Tallon L.J."/>
            <person name="Sadzewicz L."/>
            <person name="Ott S."/>
            <person name="Zhao X."/>
            <person name="Nagaraj S."/>
            <person name="Vavikolanu K."/>
            <person name="Aluvathingal J."/>
            <person name="Nadendla S."/>
            <person name="Sichtig H."/>
        </authorList>
    </citation>
    <scope>NUCLEOTIDE SEQUENCE [LARGE SCALE GENOMIC DNA]</scope>
    <source>
        <strain evidence="4 6">FDAARGOS_423</strain>
    </source>
</reference>
<protein>
    <recommendedName>
        <fullName evidence="8">DUF2232 domain-containing protein</fullName>
    </recommendedName>
</protein>
<keyword evidence="1" id="KW-0812">Transmembrane</keyword>
<evidence type="ECO:0000313" key="4">
    <source>
        <dbReference type="EMBL" id="PHH01786.1"/>
    </source>
</evidence>
<dbReference type="KEGG" id="cld:CLSPO_c02210"/>
<evidence type="ECO:0000313" key="7">
    <source>
        <dbReference type="Proteomes" id="UP000486601"/>
    </source>
</evidence>